<name>A0A1Y4IF13_PARDI</name>
<dbReference type="AlphaFoldDB" id="A0A1Y4IF13"/>
<dbReference type="InterPro" id="IPR008878">
    <property type="entry name" value="Transposase_IS66_Orf2"/>
</dbReference>
<gene>
    <name evidence="1" type="ORF">B5F32_10335</name>
</gene>
<dbReference type="Pfam" id="PF05717">
    <property type="entry name" value="TnpB_IS66"/>
    <property type="match status" value="1"/>
</dbReference>
<sequence>MYDFSCQHHAKQWHPNRASQTELLGALGFHPENREVMFTLSGAVSYKYIPNYKDMRGGYDKLCGVVRTLGQDPEDGTAYVFTSKDQKLVKIIRHEHNEYQLYIQRFDNNMSFVRLTFETATSMPYLQAGRCSACLTRR</sequence>
<organism evidence="1 2">
    <name type="scientific">Parabacteroides distasonis</name>
    <dbReference type="NCBI Taxonomy" id="823"/>
    <lineage>
        <taxon>Bacteria</taxon>
        <taxon>Pseudomonadati</taxon>
        <taxon>Bacteroidota</taxon>
        <taxon>Bacteroidia</taxon>
        <taxon>Bacteroidales</taxon>
        <taxon>Tannerellaceae</taxon>
        <taxon>Parabacteroides</taxon>
    </lineage>
</organism>
<dbReference type="EMBL" id="NFJX01000008">
    <property type="protein sequence ID" value="OUP18813.1"/>
    <property type="molecule type" value="Genomic_DNA"/>
</dbReference>
<dbReference type="Proteomes" id="UP000195950">
    <property type="component" value="Unassembled WGS sequence"/>
</dbReference>
<evidence type="ECO:0008006" key="3">
    <source>
        <dbReference type="Google" id="ProtNLM"/>
    </source>
</evidence>
<protein>
    <recommendedName>
        <fullName evidence="3">Transposase</fullName>
    </recommendedName>
</protein>
<proteinExistence type="predicted"/>
<evidence type="ECO:0000313" key="1">
    <source>
        <dbReference type="EMBL" id="OUP18813.1"/>
    </source>
</evidence>
<accession>A0A1Y4IF13</accession>
<reference evidence="2" key="1">
    <citation type="submission" date="2017-04" db="EMBL/GenBank/DDBJ databases">
        <title>Function of individual gut microbiota members based on whole genome sequencing of pure cultures obtained from chicken caecum.</title>
        <authorList>
            <person name="Medvecky M."/>
            <person name="Cejkova D."/>
            <person name="Polansky O."/>
            <person name="Karasova D."/>
            <person name="Kubasova T."/>
            <person name="Cizek A."/>
            <person name="Rychlik I."/>
        </authorList>
    </citation>
    <scope>NUCLEOTIDE SEQUENCE [LARGE SCALE GENOMIC DNA]</scope>
    <source>
        <strain evidence="2">An199</strain>
    </source>
</reference>
<comment type="caution">
    <text evidence="1">The sequence shown here is derived from an EMBL/GenBank/DDBJ whole genome shotgun (WGS) entry which is preliminary data.</text>
</comment>
<evidence type="ECO:0000313" key="2">
    <source>
        <dbReference type="Proteomes" id="UP000195950"/>
    </source>
</evidence>